<evidence type="ECO:0000256" key="5">
    <source>
        <dbReference type="PROSITE-ProRule" id="PRU00042"/>
    </source>
</evidence>
<keyword evidence="1" id="KW-0479">Metal-binding</keyword>
<evidence type="ECO:0000259" key="7">
    <source>
        <dbReference type="PROSITE" id="PS50157"/>
    </source>
</evidence>
<dbReference type="Proteomes" id="UP000410492">
    <property type="component" value="Unassembled WGS sequence"/>
</dbReference>
<dbReference type="EMBL" id="CAACVG010001960">
    <property type="protein sequence ID" value="VEN35910.1"/>
    <property type="molecule type" value="Genomic_DNA"/>
</dbReference>
<sequence length="1286" mass="148278">MDEMVKIEESVLELVEEELDVKQSTEESDVKTEMKTSPRPIDVKNEIDADGKINRIKRENQGCDDSSIFTNNIVKIEKDEPVMHVEATVRYMDTVKLNEELIIKDDICADSESECPAIKRIKTEHETAKWNESALTIASMAVKADPDVSLLHTEFDIKDESCSNTTASVTKNELPRTDQEVVADMETDGDRFVCYHCEYAARSKRHLIGHMKVHRNRKYIYSCCYCDFRTNSGRLFTTHNRTHSSESAEYEVLHMEDKNVDDNFSRGNTTLIDSETRVLNKSSSRGRRRHPTFRASVSKNVHGCTKCTYESTNVKCLREHLMIKHPEISGNRIRTRCIYCNKTFKSKLGLDDHIVKRHPDFIASVSSKIRECTQCTYKTTYVKCLRDHLMIKHPEISGNRIRTRCIYCNKTFKSKVGLDDHIVKKHPDFIASVSSKIHECTQCTYKTTKSSNIRRHLITNHPEVAGNLPSRCIYCNETFKSKLGLDDHIIKTHPDFIASVSSKIHECTQCTYKTTKSSNIRRHLITNHPEVAGNLLSRCIYCNKTFKLKISLDDHIIKTHPDFIASVSSKIHECTQCTYKTRRSSDIRRHLITNHPEVADNRILSRCIYCNKTFKSKLGLDDHIVKRHPDFIASVSSKILECTQCTYKTTYVKCLRDHLMIKHPEISGNRIRTTCIYCNKTFKSKLGLNDHIVKRHPDFIASVSSKIRECTQCTYKTTYVKCLRDHLMIKHPEISGNRIRTRCIYCKKTFKVKQGLDDHIVKRHPDFIASVSSKIHECTQCTYKTTKSSNIRRHLITNHPEVAGNLPSRCIYCNKTFKSKQALDDHIVKRHPDFIASVSSKIHECTQCTHKTTYVKCLRDHLMIKHPEISGNRILSRCTYCTKTFVNKTSLDDHIIQIHPDFIASVSRKIYECTQCTFKSTRSDHIRDHLITKHPEVPGNRILSRCIYCSKTFKSKPELDDHIIQIHPDFIASVSSKIYECILCTYKTTYVKCLGNHLTIKHPEIFRNRILTRCIHCNKTFKSKPTLDDHILKTHPDFIASVSSKIHKCTQCPYKTTRSPNIRQHLITNHPKVAGNRILSRCIYCNKTFKSKPGLDDHIEKRHPDFIASVSRKVHECTKCSYKTMLRARFNKHMLTHAEAPSDRLNTCMDFNQEFKSRVELDDHIIKMATHSEIAGNNTFLRCMYCNKTFPIKQVLDDHILSEHPNSIASSSKIKEGTKCTDSLNNMVLKHSETICNSQLKTCEHYNADLKSKQTLDAYILREHPYFIGSGNDKINESTKCICKAT</sequence>
<feature type="domain" description="C2H2-type" evidence="7">
    <location>
        <begin position="876"/>
        <end position="899"/>
    </location>
</feature>
<dbReference type="SMART" id="SM00355">
    <property type="entry name" value="ZnF_C2H2"/>
    <property type="match status" value="28"/>
</dbReference>
<feature type="domain" description="C2H2-type" evidence="7">
    <location>
        <begin position="192"/>
        <end position="219"/>
    </location>
</feature>
<dbReference type="PANTHER" id="PTHR24403">
    <property type="entry name" value="ZINC FINGER PROTEIN"/>
    <property type="match status" value="1"/>
</dbReference>
<name>A0A653BKL0_CALMS</name>
<evidence type="ECO:0000256" key="2">
    <source>
        <dbReference type="ARBA" id="ARBA00022737"/>
    </source>
</evidence>
<accession>A0A653BKL0</accession>
<proteinExistence type="predicted"/>
<reference evidence="8 9" key="1">
    <citation type="submission" date="2019-01" db="EMBL/GenBank/DDBJ databases">
        <authorList>
            <person name="Sayadi A."/>
        </authorList>
    </citation>
    <scope>NUCLEOTIDE SEQUENCE [LARGE SCALE GENOMIC DNA]</scope>
</reference>
<evidence type="ECO:0000256" key="1">
    <source>
        <dbReference type="ARBA" id="ARBA00022723"/>
    </source>
</evidence>
<dbReference type="Pfam" id="PF00096">
    <property type="entry name" value="zf-C2H2"/>
    <property type="match status" value="1"/>
</dbReference>
<dbReference type="InterPro" id="IPR013087">
    <property type="entry name" value="Znf_C2H2_type"/>
</dbReference>
<evidence type="ECO:0000313" key="9">
    <source>
        <dbReference type="Proteomes" id="UP000410492"/>
    </source>
</evidence>
<dbReference type="PROSITE" id="PS00028">
    <property type="entry name" value="ZINC_FINGER_C2H2_1"/>
    <property type="match status" value="13"/>
</dbReference>
<feature type="compositionally biased region" description="Basic and acidic residues" evidence="6">
    <location>
        <begin position="20"/>
        <end position="39"/>
    </location>
</feature>
<evidence type="ECO:0000256" key="3">
    <source>
        <dbReference type="ARBA" id="ARBA00022771"/>
    </source>
</evidence>
<dbReference type="PANTHER" id="PTHR24403:SF67">
    <property type="entry name" value="FI01116P-RELATED"/>
    <property type="match status" value="1"/>
</dbReference>
<keyword evidence="2" id="KW-0677">Repeat</keyword>
<dbReference type="InterPro" id="IPR050688">
    <property type="entry name" value="Zinc_finger/UBP_domain"/>
</dbReference>
<dbReference type="GO" id="GO:0008270">
    <property type="term" value="F:zinc ion binding"/>
    <property type="evidence" value="ECO:0007669"/>
    <property type="project" value="UniProtKB-KW"/>
</dbReference>
<organism evidence="8 9">
    <name type="scientific">Callosobruchus maculatus</name>
    <name type="common">Southern cowpea weevil</name>
    <name type="synonym">Pulse bruchid</name>
    <dbReference type="NCBI Taxonomy" id="64391"/>
    <lineage>
        <taxon>Eukaryota</taxon>
        <taxon>Metazoa</taxon>
        <taxon>Ecdysozoa</taxon>
        <taxon>Arthropoda</taxon>
        <taxon>Hexapoda</taxon>
        <taxon>Insecta</taxon>
        <taxon>Pterygota</taxon>
        <taxon>Neoptera</taxon>
        <taxon>Endopterygota</taxon>
        <taxon>Coleoptera</taxon>
        <taxon>Polyphaga</taxon>
        <taxon>Cucujiformia</taxon>
        <taxon>Chrysomeloidea</taxon>
        <taxon>Chrysomelidae</taxon>
        <taxon>Bruchinae</taxon>
        <taxon>Bruchini</taxon>
        <taxon>Callosobruchus</taxon>
    </lineage>
</organism>
<dbReference type="GO" id="GO:0005634">
    <property type="term" value="C:nucleus"/>
    <property type="evidence" value="ECO:0007669"/>
    <property type="project" value="TreeGrafter"/>
</dbReference>
<dbReference type="PROSITE" id="PS50157">
    <property type="entry name" value="ZINC_FINGER_C2H2_2"/>
    <property type="match status" value="4"/>
</dbReference>
<dbReference type="InterPro" id="IPR036236">
    <property type="entry name" value="Znf_C2H2_sf"/>
</dbReference>
<evidence type="ECO:0000256" key="4">
    <source>
        <dbReference type="ARBA" id="ARBA00022833"/>
    </source>
</evidence>
<gene>
    <name evidence="8" type="ORF">CALMAC_LOCUS1680</name>
</gene>
<feature type="region of interest" description="Disordered" evidence="6">
    <location>
        <begin position="19"/>
        <end position="39"/>
    </location>
</feature>
<keyword evidence="9" id="KW-1185">Reference proteome</keyword>
<feature type="domain" description="C2H2-type" evidence="7">
    <location>
        <begin position="1012"/>
        <end position="1035"/>
    </location>
</feature>
<protein>
    <recommendedName>
        <fullName evidence="7">C2H2-type domain-containing protein</fullName>
    </recommendedName>
</protein>
<keyword evidence="3 5" id="KW-0863">Zinc-finger</keyword>
<dbReference type="GO" id="GO:0045944">
    <property type="term" value="P:positive regulation of transcription by RNA polymerase II"/>
    <property type="evidence" value="ECO:0007669"/>
    <property type="project" value="TreeGrafter"/>
</dbReference>
<evidence type="ECO:0000256" key="6">
    <source>
        <dbReference type="SAM" id="MobiDB-lite"/>
    </source>
</evidence>
<dbReference type="OrthoDB" id="6720966at2759"/>
<dbReference type="Gene3D" id="3.30.160.60">
    <property type="entry name" value="Classic Zinc Finger"/>
    <property type="match status" value="14"/>
</dbReference>
<dbReference type="SUPFAM" id="SSF57667">
    <property type="entry name" value="beta-beta-alpha zinc fingers"/>
    <property type="match status" value="1"/>
</dbReference>
<evidence type="ECO:0000313" key="8">
    <source>
        <dbReference type="EMBL" id="VEN35910.1"/>
    </source>
</evidence>
<keyword evidence="4" id="KW-0862">Zinc</keyword>
<feature type="domain" description="C2H2-type" evidence="7">
    <location>
        <begin position="221"/>
        <end position="248"/>
    </location>
</feature>